<proteinExistence type="predicted"/>
<name>A0A832G893_9BACT</name>
<keyword evidence="1" id="KW-0732">Signal</keyword>
<evidence type="ECO:0000313" key="2">
    <source>
        <dbReference type="EMBL" id="HGT49074.1"/>
    </source>
</evidence>
<organism evidence="2">
    <name type="scientific">Ignavibacterium album</name>
    <dbReference type="NCBI Taxonomy" id="591197"/>
    <lineage>
        <taxon>Bacteria</taxon>
        <taxon>Pseudomonadati</taxon>
        <taxon>Ignavibacteriota</taxon>
        <taxon>Ignavibacteria</taxon>
        <taxon>Ignavibacteriales</taxon>
        <taxon>Ignavibacteriaceae</taxon>
        <taxon>Ignavibacterium</taxon>
    </lineage>
</organism>
<evidence type="ECO:0008006" key="3">
    <source>
        <dbReference type="Google" id="ProtNLM"/>
    </source>
</evidence>
<dbReference type="AlphaFoldDB" id="A0A832G893"/>
<protein>
    <recommendedName>
        <fullName evidence="3">Alginate export domain-containing protein</fullName>
    </recommendedName>
</protein>
<sequence>MRFLSKHFIVLIFSITFNSFAQSNFEFGGYAKYLFNTSKYPQLSERTYDHILHNRINTKYFFDDSFALIGEFRFRTFFGSSIEKLPEFSSLIKTKQPLFNLDWMLWNTNKSIGYAEVDRLYFDYNANQFQITLGRQRIAWGTSWVWNPTDLFNPLSILDFDYEEYPGNDALRLQYYTGAISKVEFAIAPTREKNKLTAAGLISLNAFDYDFNFLAGLKNHRWIAGFSWVGDIADAGFRGEITFQEKSKRLTEYETFYSSFNLLPVSYNNQNQISIVLSGDYTFPNSFYIHTEILYNNIGVKTFTSQFTQEANELGLLSPSRLSLFQEFSYNISPLTRAGIFTILNPDDKSYVIVPSLSYSIVTNLDLYLIALLFEGDEYSQYGSFGNSIFARLKYSF</sequence>
<evidence type="ECO:0000256" key="1">
    <source>
        <dbReference type="SAM" id="SignalP"/>
    </source>
</evidence>
<feature type="signal peptide" evidence="1">
    <location>
        <begin position="1"/>
        <end position="21"/>
    </location>
</feature>
<dbReference type="EMBL" id="DSVI01000025">
    <property type="protein sequence ID" value="HGT49074.1"/>
    <property type="molecule type" value="Genomic_DNA"/>
</dbReference>
<feature type="chain" id="PRO_5032326317" description="Alginate export domain-containing protein" evidence="1">
    <location>
        <begin position="22"/>
        <end position="397"/>
    </location>
</feature>
<reference evidence="2" key="1">
    <citation type="journal article" date="2020" name="mSystems">
        <title>Genome- and Community-Level Interaction Insights into Carbon Utilization and Element Cycling Functions of Hydrothermarchaeota in Hydrothermal Sediment.</title>
        <authorList>
            <person name="Zhou Z."/>
            <person name="Liu Y."/>
            <person name="Xu W."/>
            <person name="Pan J."/>
            <person name="Luo Z.H."/>
            <person name="Li M."/>
        </authorList>
    </citation>
    <scope>NUCLEOTIDE SEQUENCE [LARGE SCALE GENOMIC DNA]</scope>
    <source>
        <strain evidence="2">SpSt-500</strain>
    </source>
</reference>
<accession>A0A832G893</accession>
<gene>
    <name evidence="2" type="ORF">ENS56_13640</name>
</gene>
<comment type="caution">
    <text evidence="2">The sequence shown here is derived from an EMBL/GenBank/DDBJ whole genome shotgun (WGS) entry which is preliminary data.</text>
</comment>